<dbReference type="HAMAP" id="MF_00144">
    <property type="entry name" value="tRNA_thiouridyl_MnmA"/>
    <property type="match status" value="1"/>
</dbReference>
<keyword evidence="7" id="KW-1015">Disulfide bond</keyword>
<reference evidence="13" key="1">
    <citation type="journal article" date="2020" name="Microorganisms">
        <title>Complete Genome of a Member of a New Bacterial Lineage in the Microgenomates Group Reveals an Unusual Nucleotide Composition Disparity Between Two Strands of DNA and Limited Metabolic Potential.</title>
        <authorList>
            <person name="Kadnikov V.V."/>
            <person name="Mardanov A.V."/>
            <person name="Beletsky A.V."/>
            <person name="Karnachuk O.V."/>
            <person name="Ravin N.V."/>
        </authorList>
    </citation>
    <scope>NUCLEOTIDE SEQUENCE [LARGE SCALE GENOMIC DNA]</scope>
</reference>
<dbReference type="GO" id="GO:0103016">
    <property type="term" value="F:tRNA-uridine 2-sulfurtransferase activity"/>
    <property type="evidence" value="ECO:0007669"/>
    <property type="project" value="UniProtKB-EC"/>
</dbReference>
<evidence type="ECO:0000256" key="2">
    <source>
        <dbReference type="ARBA" id="ARBA00022679"/>
    </source>
</evidence>
<evidence type="ECO:0000259" key="11">
    <source>
        <dbReference type="Pfam" id="PF20259"/>
    </source>
</evidence>
<feature type="site" description="Interaction with tRNA" evidence="9">
    <location>
        <position position="122"/>
    </location>
</feature>
<evidence type="ECO:0000256" key="4">
    <source>
        <dbReference type="ARBA" id="ARBA00022741"/>
    </source>
</evidence>
<proteinExistence type="inferred from homology"/>
<protein>
    <recommendedName>
        <fullName evidence="9">tRNA-specific 2-thiouridylase MnmA</fullName>
        <ecNumber evidence="9">2.8.1.13</ecNumber>
    </recommendedName>
</protein>
<evidence type="ECO:0000256" key="6">
    <source>
        <dbReference type="ARBA" id="ARBA00022884"/>
    </source>
</evidence>
<evidence type="ECO:0000256" key="7">
    <source>
        <dbReference type="ARBA" id="ARBA00023157"/>
    </source>
</evidence>
<dbReference type="Proteomes" id="UP000463983">
    <property type="component" value="Chromosome"/>
</dbReference>
<dbReference type="Gene3D" id="2.40.30.10">
    <property type="entry name" value="Translation factors"/>
    <property type="match status" value="1"/>
</dbReference>
<dbReference type="Pfam" id="PF03054">
    <property type="entry name" value="tRNA_Me_trans"/>
    <property type="match status" value="1"/>
</dbReference>
<dbReference type="InterPro" id="IPR046884">
    <property type="entry name" value="MnmA-like_central"/>
</dbReference>
<accession>A0A857N6N7</accession>
<feature type="binding site" evidence="9">
    <location>
        <position position="121"/>
    </location>
    <ligand>
        <name>ATP</name>
        <dbReference type="ChEBI" id="CHEBI:30616"/>
    </ligand>
</feature>
<feature type="binding site" evidence="9">
    <location>
        <begin position="9"/>
        <end position="16"/>
    </location>
    <ligand>
        <name>ATP</name>
        <dbReference type="ChEBI" id="CHEBI:30616"/>
    </ligand>
</feature>
<dbReference type="EMBL" id="CP047901">
    <property type="protein sequence ID" value="QHO63013.1"/>
    <property type="molecule type" value="Genomic_DNA"/>
</dbReference>
<feature type="region of interest" description="Interaction with tRNA" evidence="9">
    <location>
        <begin position="147"/>
        <end position="149"/>
    </location>
</feature>
<evidence type="ECO:0000259" key="10">
    <source>
        <dbReference type="Pfam" id="PF20258"/>
    </source>
</evidence>
<dbReference type="Pfam" id="PF20259">
    <property type="entry name" value="tRNA_Me_trans_M"/>
    <property type="match status" value="1"/>
</dbReference>
<feature type="domain" description="tRNA-specific 2-thiouridylase MnmA-like C-terminal" evidence="10">
    <location>
        <begin position="284"/>
        <end position="357"/>
    </location>
</feature>
<dbReference type="Pfam" id="PF20258">
    <property type="entry name" value="tRNA_Me_trans_C"/>
    <property type="match status" value="1"/>
</dbReference>
<evidence type="ECO:0000256" key="1">
    <source>
        <dbReference type="ARBA" id="ARBA00022555"/>
    </source>
</evidence>
<feature type="active site" description="Nucleophile" evidence="9">
    <location>
        <position position="97"/>
    </location>
</feature>
<feature type="region of interest" description="Interaction with target base in tRNA" evidence="9">
    <location>
        <begin position="92"/>
        <end position="94"/>
    </location>
</feature>
<organism evidence="12 13">
    <name type="scientific">Candidatus Chazhemtobacterium aquaticus</name>
    <dbReference type="NCBI Taxonomy" id="2715735"/>
    <lineage>
        <taxon>Bacteria</taxon>
        <taxon>Candidatus Chazhemtobacteraceae</taxon>
        <taxon>Candidatus Chazhemtobacterium</taxon>
    </lineage>
</organism>
<keyword evidence="2 9" id="KW-0808">Transferase</keyword>
<keyword evidence="3 9" id="KW-0819">tRNA processing</keyword>
<evidence type="ECO:0000256" key="5">
    <source>
        <dbReference type="ARBA" id="ARBA00022840"/>
    </source>
</evidence>
<dbReference type="GO" id="GO:0002143">
    <property type="term" value="P:tRNA wobble position uridine thiolation"/>
    <property type="evidence" value="ECO:0007669"/>
    <property type="project" value="TreeGrafter"/>
</dbReference>
<feature type="binding site" evidence="9">
    <location>
        <position position="35"/>
    </location>
    <ligand>
        <name>ATP</name>
        <dbReference type="ChEBI" id="CHEBI:30616"/>
    </ligand>
</feature>
<dbReference type="NCBIfam" id="TIGR00420">
    <property type="entry name" value="trmU"/>
    <property type="match status" value="1"/>
</dbReference>
<comment type="caution">
    <text evidence="9">Lacks conserved residue(s) required for the propagation of feature annotation.</text>
</comment>
<dbReference type="InterPro" id="IPR014729">
    <property type="entry name" value="Rossmann-like_a/b/a_fold"/>
</dbReference>
<dbReference type="CDD" id="cd01998">
    <property type="entry name" value="MnmA_TRMU-like"/>
    <property type="match status" value="1"/>
</dbReference>
<keyword evidence="1 9" id="KW-0820">tRNA-binding</keyword>
<dbReference type="PANTHER" id="PTHR11933:SF5">
    <property type="entry name" value="MITOCHONDRIAL TRNA-SPECIFIC 2-THIOURIDYLASE 1"/>
    <property type="match status" value="1"/>
</dbReference>
<keyword evidence="6 9" id="KW-0694">RNA-binding</keyword>
<comment type="function">
    <text evidence="9">Catalyzes the 2-thiolation of uridine at the wobble position (U34) of tRNA, leading to the formation of s(2)U34.</text>
</comment>
<comment type="catalytic activity">
    <reaction evidence="8 9">
        <text>S-sulfanyl-L-cysteinyl-[protein] + uridine(34) in tRNA + AH2 + ATP = 2-thiouridine(34) in tRNA + L-cysteinyl-[protein] + A + AMP + diphosphate + H(+)</text>
        <dbReference type="Rhea" id="RHEA:47032"/>
        <dbReference type="Rhea" id="RHEA-COMP:10131"/>
        <dbReference type="Rhea" id="RHEA-COMP:11726"/>
        <dbReference type="Rhea" id="RHEA-COMP:11727"/>
        <dbReference type="Rhea" id="RHEA-COMP:11728"/>
        <dbReference type="ChEBI" id="CHEBI:13193"/>
        <dbReference type="ChEBI" id="CHEBI:15378"/>
        <dbReference type="ChEBI" id="CHEBI:17499"/>
        <dbReference type="ChEBI" id="CHEBI:29950"/>
        <dbReference type="ChEBI" id="CHEBI:30616"/>
        <dbReference type="ChEBI" id="CHEBI:33019"/>
        <dbReference type="ChEBI" id="CHEBI:61963"/>
        <dbReference type="ChEBI" id="CHEBI:65315"/>
        <dbReference type="ChEBI" id="CHEBI:87170"/>
        <dbReference type="ChEBI" id="CHEBI:456215"/>
        <dbReference type="EC" id="2.8.1.13"/>
    </reaction>
</comment>
<dbReference type="NCBIfam" id="NF001138">
    <property type="entry name" value="PRK00143.1"/>
    <property type="match status" value="1"/>
</dbReference>
<feature type="active site" description="Cysteine persulfide intermediate" evidence="9">
    <location>
        <position position="197"/>
    </location>
</feature>
<comment type="similarity">
    <text evidence="9">Belongs to the MnmA/TRMU family.</text>
</comment>
<dbReference type="GO" id="GO:0005737">
    <property type="term" value="C:cytoplasm"/>
    <property type="evidence" value="ECO:0007669"/>
    <property type="project" value="UniProtKB-SubCell"/>
</dbReference>
<keyword evidence="9" id="KW-0963">Cytoplasm</keyword>
<dbReference type="Gene3D" id="3.40.50.620">
    <property type="entry name" value="HUPs"/>
    <property type="match status" value="1"/>
</dbReference>
<dbReference type="SUPFAM" id="SSF52402">
    <property type="entry name" value="Adenine nucleotide alpha hydrolases-like"/>
    <property type="match status" value="1"/>
</dbReference>
<dbReference type="InterPro" id="IPR004506">
    <property type="entry name" value="MnmA-like"/>
</dbReference>
<keyword evidence="4 9" id="KW-0547">Nucleotide-binding</keyword>
<gene>
    <name evidence="9" type="primary">mnmA</name>
    <name evidence="12" type="ORF">MICH65_0032</name>
</gene>
<dbReference type="GO" id="GO:0000049">
    <property type="term" value="F:tRNA binding"/>
    <property type="evidence" value="ECO:0007669"/>
    <property type="project" value="UniProtKB-KW"/>
</dbReference>
<evidence type="ECO:0000256" key="9">
    <source>
        <dbReference type="HAMAP-Rule" id="MF_00144"/>
    </source>
</evidence>
<dbReference type="AlphaFoldDB" id="A0A857N6N7"/>
<evidence type="ECO:0000256" key="3">
    <source>
        <dbReference type="ARBA" id="ARBA00022694"/>
    </source>
</evidence>
<dbReference type="FunFam" id="3.40.50.620:FF:000115">
    <property type="entry name" value="tRNA-specific 2-thiouridylase MnmA"/>
    <property type="match status" value="1"/>
</dbReference>
<dbReference type="InterPro" id="IPR023382">
    <property type="entry name" value="MnmA-like_central_sf"/>
</dbReference>
<comment type="subcellular location">
    <subcellularLocation>
        <location evidence="9">Cytoplasm</location>
    </subcellularLocation>
</comment>
<dbReference type="InterPro" id="IPR046885">
    <property type="entry name" value="MnmA-like_C"/>
</dbReference>
<evidence type="ECO:0000313" key="12">
    <source>
        <dbReference type="EMBL" id="QHO63013.1"/>
    </source>
</evidence>
<name>A0A857N6N7_9BACT</name>
<dbReference type="Gene3D" id="2.30.30.280">
    <property type="entry name" value="Adenine nucleotide alpha hydrolases-like domains"/>
    <property type="match status" value="1"/>
</dbReference>
<dbReference type="KEGG" id="caqa:MICH65_0032"/>
<dbReference type="PANTHER" id="PTHR11933">
    <property type="entry name" value="TRNA 5-METHYLAMINOMETHYL-2-THIOURIDYLATE -METHYLTRANSFERASE"/>
    <property type="match status" value="1"/>
</dbReference>
<feature type="site" description="Interaction with tRNA" evidence="9">
    <location>
        <position position="341"/>
    </location>
</feature>
<dbReference type="RefSeq" id="WP_161931423.1">
    <property type="nucleotide sequence ID" value="NZ_CP047901.1"/>
</dbReference>
<evidence type="ECO:0000256" key="8">
    <source>
        <dbReference type="ARBA" id="ARBA00051542"/>
    </source>
</evidence>
<keyword evidence="5 9" id="KW-0067">ATP-binding</keyword>
<evidence type="ECO:0000313" key="13">
    <source>
        <dbReference type="Proteomes" id="UP000463983"/>
    </source>
</evidence>
<sequence>MSREKVAVGLSGGVDSAVSAYLLKREGYDVVGVHLVCWDEGPGCKASRDRQDALKVAMALEIPFGVLDFQKEYKERVIDRFYDDYAKGLTPNPDVWCNSEIKFGMFLEWARSEGFDKIATGHYAEVRKVEEEDQTRWGLFMPKDKWKDQTYFLYRLGQEELGRAMFPLGSYEKKEVRKIASEVGLPVADKKDSQGICFVGDVDISEFLHRRLQDNEGEVVDTSGRVVGKHRGVWFYTIGQRGGWQVSANFQKKFGGEIPVFYVVDKDVKNNRLVVGFGAETYRESLMVSDLSWVWSKRVSEDGFRVRIRHGGKLIGARGEWSGEKMRVELDEPQRGVAAGQAAVFYEGDELLGGGVIG</sequence>
<dbReference type="EC" id="2.8.1.13" evidence="9"/>
<keyword evidence="13" id="KW-1185">Reference proteome</keyword>
<feature type="domain" description="tRNA-specific 2-thiouridylase MnmA-like central" evidence="11">
    <location>
        <begin position="206"/>
        <end position="276"/>
    </location>
</feature>
<dbReference type="GO" id="GO:0005524">
    <property type="term" value="F:ATP binding"/>
    <property type="evidence" value="ECO:0007669"/>
    <property type="project" value="UniProtKB-KW"/>
</dbReference>